<dbReference type="InterPro" id="IPR025963">
    <property type="entry name" value="FLgD_Tudor"/>
</dbReference>
<dbReference type="Pfam" id="PF13861">
    <property type="entry name" value="FLgD_tudor"/>
    <property type="match status" value="1"/>
</dbReference>
<evidence type="ECO:0000256" key="3">
    <source>
        <dbReference type="ARBA" id="ARBA00022795"/>
    </source>
</evidence>
<organism evidence="9 10">
    <name type="scientific">Loktanella salsilacus</name>
    <dbReference type="NCBI Taxonomy" id="195913"/>
    <lineage>
        <taxon>Bacteria</taxon>
        <taxon>Pseudomonadati</taxon>
        <taxon>Pseudomonadota</taxon>
        <taxon>Alphaproteobacteria</taxon>
        <taxon>Rhodobacterales</taxon>
        <taxon>Roseobacteraceae</taxon>
        <taxon>Loktanella</taxon>
    </lineage>
</organism>
<sequence length="224" mass="23297">MDINTVSSSAATSSAVATADNGSGAKISSDFETFLKMLTVQMQNQDPLNPVDSSDYATQLATFSGVEQQVQTNDLLRSLAGQMGTGGLAQLAGWVGMQARAPVPAYFDGAPVSVVPNVQRGADAAQLVVFNESGAEVQRLDIGLDNQPVVWAGVKADGRQMPDGHYRFETVSSALNEVVATNTAEVYATVSEVQIKDGINTLVLSGGRTVAASDVTAVRDAALS</sequence>
<dbReference type="GO" id="GO:0044781">
    <property type="term" value="P:bacterial-type flagellum organization"/>
    <property type="evidence" value="ECO:0007669"/>
    <property type="project" value="UniProtKB-UniRule"/>
</dbReference>
<dbReference type="Pfam" id="PF03963">
    <property type="entry name" value="FlgD"/>
    <property type="match status" value="1"/>
</dbReference>
<dbReference type="RefSeq" id="WP_090190237.1">
    <property type="nucleotide sequence ID" value="NZ_FOTF01000014.1"/>
</dbReference>
<dbReference type="STRING" id="195913.SAMN04488004_11478"/>
<evidence type="ECO:0000256" key="4">
    <source>
        <dbReference type="ARBA" id="ARBA00024746"/>
    </source>
</evidence>
<evidence type="ECO:0000256" key="6">
    <source>
        <dbReference type="SAM" id="MobiDB-lite"/>
    </source>
</evidence>
<keyword evidence="9" id="KW-0966">Cell projection</keyword>
<keyword evidence="9" id="KW-0282">Flagellum</keyword>
<dbReference type="AlphaFoldDB" id="A0A1I4GTU7"/>
<feature type="compositionally biased region" description="Low complexity" evidence="6">
    <location>
        <begin position="1"/>
        <end position="19"/>
    </location>
</feature>
<reference evidence="9 10" key="1">
    <citation type="submission" date="2016-10" db="EMBL/GenBank/DDBJ databases">
        <authorList>
            <person name="de Groot N.N."/>
        </authorList>
    </citation>
    <scope>NUCLEOTIDE SEQUENCE [LARGE SCALE GENOMIC DNA]</scope>
    <source>
        <strain evidence="9 10">DSM 16199</strain>
    </source>
</reference>
<keyword evidence="9" id="KW-0969">Cilium</keyword>
<dbReference type="InterPro" id="IPR005648">
    <property type="entry name" value="FlgD"/>
</dbReference>
<dbReference type="Proteomes" id="UP000199550">
    <property type="component" value="Unassembled WGS sequence"/>
</dbReference>
<accession>A0A1I4GTU7</accession>
<evidence type="ECO:0000256" key="5">
    <source>
        <dbReference type="RuleBase" id="RU362076"/>
    </source>
</evidence>
<proteinExistence type="inferred from homology"/>
<evidence type="ECO:0000313" key="10">
    <source>
        <dbReference type="Proteomes" id="UP000199550"/>
    </source>
</evidence>
<dbReference type="NCBIfam" id="NF009453">
    <property type="entry name" value="PRK12813.1"/>
    <property type="match status" value="1"/>
</dbReference>
<feature type="region of interest" description="Disordered" evidence="6">
    <location>
        <begin position="1"/>
        <end position="22"/>
    </location>
</feature>
<name>A0A1I4GTU7_9RHOB</name>
<dbReference type="EMBL" id="FOTF01000014">
    <property type="protein sequence ID" value="SFL33512.1"/>
    <property type="molecule type" value="Genomic_DNA"/>
</dbReference>
<evidence type="ECO:0000259" key="8">
    <source>
        <dbReference type="Pfam" id="PF13861"/>
    </source>
</evidence>
<dbReference type="Pfam" id="PF13860">
    <property type="entry name" value="FlgD_ig"/>
    <property type="match status" value="1"/>
</dbReference>
<evidence type="ECO:0000313" key="9">
    <source>
        <dbReference type="EMBL" id="SFL33512.1"/>
    </source>
</evidence>
<gene>
    <name evidence="9" type="ORF">SAMN04488004_11478</name>
</gene>
<feature type="domain" description="FlgD/Vpr Ig-like" evidence="7">
    <location>
        <begin position="108"/>
        <end position="171"/>
    </location>
</feature>
<dbReference type="OrthoDB" id="9785233at2"/>
<evidence type="ECO:0000259" key="7">
    <source>
        <dbReference type="Pfam" id="PF13860"/>
    </source>
</evidence>
<dbReference type="InterPro" id="IPR025965">
    <property type="entry name" value="FlgD/Vpr_Ig-like"/>
</dbReference>
<evidence type="ECO:0000256" key="2">
    <source>
        <dbReference type="ARBA" id="ARBA00016013"/>
    </source>
</evidence>
<protein>
    <recommendedName>
        <fullName evidence="2 5">Basal-body rod modification protein FlgD</fullName>
    </recommendedName>
</protein>
<comment type="function">
    <text evidence="4 5">Required for flagellar hook formation. May act as a scaffolding protein.</text>
</comment>
<dbReference type="Gene3D" id="2.60.40.4070">
    <property type="match status" value="1"/>
</dbReference>
<keyword evidence="3 5" id="KW-1005">Bacterial flagellum biogenesis</keyword>
<keyword evidence="10" id="KW-1185">Reference proteome</keyword>
<comment type="similarity">
    <text evidence="1 5">Belongs to the FlgD family.</text>
</comment>
<feature type="domain" description="FlgD Tudor-like" evidence="8">
    <location>
        <begin position="90"/>
        <end position="216"/>
    </location>
</feature>
<evidence type="ECO:0000256" key="1">
    <source>
        <dbReference type="ARBA" id="ARBA00010577"/>
    </source>
</evidence>